<feature type="domain" description="Orotidine 5'-phosphate decarboxylase" evidence="8">
    <location>
        <begin position="20"/>
        <end position="268"/>
    </location>
</feature>
<dbReference type="OrthoDB" id="9808470at2"/>
<dbReference type="PANTHER" id="PTHR43375:SF1">
    <property type="entry name" value="OROTIDINE 5'-PHOSPHATE DECARBOXYLASE"/>
    <property type="match status" value="1"/>
</dbReference>
<dbReference type="SUPFAM" id="SSF51366">
    <property type="entry name" value="Ribulose-phoshate binding barrel"/>
    <property type="match status" value="1"/>
</dbReference>
<dbReference type="RefSeq" id="WP_078706512.1">
    <property type="nucleotide sequence ID" value="NZ_FUXL01000001.1"/>
</dbReference>
<keyword evidence="5 7" id="KW-0456">Lyase</keyword>
<dbReference type="InterPro" id="IPR011060">
    <property type="entry name" value="RibuloseP-bd_barrel"/>
</dbReference>
<feature type="active site" description="Proton donor" evidence="7">
    <location>
        <position position="99"/>
    </location>
</feature>
<name>A0A1T4LGH3_9HYPH</name>
<evidence type="ECO:0000256" key="6">
    <source>
        <dbReference type="ARBA" id="ARBA00049157"/>
    </source>
</evidence>
<dbReference type="InterPro" id="IPR013785">
    <property type="entry name" value="Aldolase_TIM"/>
</dbReference>
<gene>
    <name evidence="7" type="primary">pyrF</name>
    <name evidence="9" type="ORF">SAMN05428963_101209</name>
</gene>
<sequence length="281" mass="29030">MPSKEPFHARWSRLAKDLSPLCVGLDPAPATLAAWGLDETPDGVRRFCLSLLDACEGHVAVVKPQVAFFEAFGPAGFEVLAEVMEDARRRGILVIADVKRGDIGTSTAAYARAWLETSGSGFRADAITAHAYLGVEALRPLFDTAAANGGTVFVVVRSSNPEGAGLQNADHSGRPVADVVADGIAKVNHAFPGEVPASAVMGATLGEEAKRTLALMPKALFLVPGLGAQGASLDDIASLFGSAADRAIPTASRSVAHAGPDAAALRSAVATLAREARRLQG</sequence>
<dbReference type="InterPro" id="IPR001754">
    <property type="entry name" value="OMPdeCOase_dom"/>
</dbReference>
<keyword evidence="10" id="KW-1185">Reference proteome</keyword>
<accession>A0A1T4LGH3</accession>
<comment type="pathway">
    <text evidence="1 7">Pyrimidine metabolism; UMP biosynthesis via de novo pathway; UMP from orotate: step 2/2.</text>
</comment>
<evidence type="ECO:0000256" key="4">
    <source>
        <dbReference type="ARBA" id="ARBA00022975"/>
    </source>
</evidence>
<evidence type="ECO:0000256" key="7">
    <source>
        <dbReference type="HAMAP-Rule" id="MF_01215"/>
    </source>
</evidence>
<protein>
    <recommendedName>
        <fullName evidence="7">Orotidine 5'-phosphate decarboxylase</fullName>
        <ecNumber evidence="7">4.1.1.23</ecNumber>
    </recommendedName>
    <alternativeName>
        <fullName evidence="7">OMP decarboxylase</fullName>
        <shortName evidence="7">OMPDCase</shortName>
        <shortName evidence="7">OMPdecase</shortName>
    </alternativeName>
</protein>
<dbReference type="HAMAP" id="MF_01215">
    <property type="entry name" value="OMPdecase_type2"/>
    <property type="match status" value="1"/>
</dbReference>
<dbReference type="GO" id="GO:0044205">
    <property type="term" value="P:'de novo' UMP biosynthetic process"/>
    <property type="evidence" value="ECO:0007669"/>
    <property type="project" value="UniProtKB-UniRule"/>
</dbReference>
<dbReference type="EC" id="4.1.1.23" evidence="7"/>
<reference evidence="9 10" key="1">
    <citation type="submission" date="2017-02" db="EMBL/GenBank/DDBJ databases">
        <authorList>
            <person name="Peterson S.W."/>
        </authorList>
    </citation>
    <scope>NUCLEOTIDE SEQUENCE [LARGE SCALE GENOMIC DNA]</scope>
    <source>
        <strain evidence="9 10">USBA 369</strain>
    </source>
</reference>
<keyword evidence="4 7" id="KW-0665">Pyrimidine biosynthesis</keyword>
<dbReference type="AlphaFoldDB" id="A0A1T4LGH3"/>
<evidence type="ECO:0000259" key="8">
    <source>
        <dbReference type="SMART" id="SM00934"/>
    </source>
</evidence>
<keyword evidence="3 7" id="KW-0210">Decarboxylase</keyword>
<dbReference type="Pfam" id="PF00215">
    <property type="entry name" value="OMPdecase"/>
    <property type="match status" value="1"/>
</dbReference>
<evidence type="ECO:0000313" key="10">
    <source>
        <dbReference type="Proteomes" id="UP000190135"/>
    </source>
</evidence>
<dbReference type="STRING" id="1365950.SAMN05428963_101209"/>
<dbReference type="Gene3D" id="3.20.20.70">
    <property type="entry name" value="Aldolase class I"/>
    <property type="match status" value="1"/>
</dbReference>
<evidence type="ECO:0000256" key="1">
    <source>
        <dbReference type="ARBA" id="ARBA00004861"/>
    </source>
</evidence>
<dbReference type="Proteomes" id="UP000190135">
    <property type="component" value="Unassembled WGS sequence"/>
</dbReference>
<comment type="similarity">
    <text evidence="2 7">Belongs to the OMP decarboxylase family. Type 2 subfamily.</text>
</comment>
<dbReference type="PANTHER" id="PTHR43375">
    <property type="entry name" value="OROTIDINE 5'-PHOSPHATE DECARBOXYLASE"/>
    <property type="match status" value="1"/>
</dbReference>
<dbReference type="NCBIfam" id="TIGR02127">
    <property type="entry name" value="pyrF_sub2"/>
    <property type="match status" value="1"/>
</dbReference>
<dbReference type="InterPro" id="IPR011995">
    <property type="entry name" value="OMPdecase_type-2"/>
</dbReference>
<dbReference type="CDD" id="cd04725">
    <property type="entry name" value="OMP_decarboxylase_like"/>
    <property type="match status" value="1"/>
</dbReference>
<dbReference type="UniPathway" id="UPA00070">
    <property type="reaction ID" value="UER00120"/>
</dbReference>
<proteinExistence type="inferred from homology"/>
<dbReference type="GO" id="GO:0006207">
    <property type="term" value="P:'de novo' pyrimidine nucleobase biosynthetic process"/>
    <property type="evidence" value="ECO:0007669"/>
    <property type="project" value="InterPro"/>
</dbReference>
<evidence type="ECO:0000313" key="9">
    <source>
        <dbReference type="EMBL" id="SJZ53760.1"/>
    </source>
</evidence>
<dbReference type="SMART" id="SM00934">
    <property type="entry name" value="OMPdecase"/>
    <property type="match status" value="1"/>
</dbReference>
<evidence type="ECO:0000256" key="5">
    <source>
        <dbReference type="ARBA" id="ARBA00023239"/>
    </source>
</evidence>
<evidence type="ECO:0000256" key="2">
    <source>
        <dbReference type="ARBA" id="ARBA00008847"/>
    </source>
</evidence>
<dbReference type="EMBL" id="FUXL01000001">
    <property type="protein sequence ID" value="SJZ53760.1"/>
    <property type="molecule type" value="Genomic_DNA"/>
</dbReference>
<comment type="catalytic activity">
    <reaction evidence="6 7">
        <text>orotidine 5'-phosphate + H(+) = UMP + CO2</text>
        <dbReference type="Rhea" id="RHEA:11596"/>
        <dbReference type="ChEBI" id="CHEBI:15378"/>
        <dbReference type="ChEBI" id="CHEBI:16526"/>
        <dbReference type="ChEBI" id="CHEBI:57538"/>
        <dbReference type="ChEBI" id="CHEBI:57865"/>
        <dbReference type="EC" id="4.1.1.23"/>
    </reaction>
</comment>
<evidence type="ECO:0000256" key="3">
    <source>
        <dbReference type="ARBA" id="ARBA00022793"/>
    </source>
</evidence>
<dbReference type="GO" id="GO:0004590">
    <property type="term" value="F:orotidine-5'-phosphate decarboxylase activity"/>
    <property type="evidence" value="ECO:0007669"/>
    <property type="project" value="UniProtKB-UniRule"/>
</dbReference>
<organism evidence="9 10">
    <name type="scientific">Consotaella salsifontis</name>
    <dbReference type="NCBI Taxonomy" id="1365950"/>
    <lineage>
        <taxon>Bacteria</taxon>
        <taxon>Pseudomonadati</taxon>
        <taxon>Pseudomonadota</taxon>
        <taxon>Alphaproteobacteria</taxon>
        <taxon>Hyphomicrobiales</taxon>
        <taxon>Aurantimonadaceae</taxon>
        <taxon>Consotaella</taxon>
    </lineage>
</organism>